<dbReference type="AlphaFoldDB" id="A0A7Y3Z9M5"/>
<dbReference type="RefSeq" id="WP_171358065.1">
    <property type="nucleotide sequence ID" value="NZ_VTYN01000011.1"/>
</dbReference>
<name>A0A7Y3Z9M5_9VIBR</name>
<dbReference type="Proteomes" id="UP000572072">
    <property type="component" value="Unassembled WGS sequence"/>
</dbReference>
<proteinExistence type="predicted"/>
<protein>
    <submittedName>
        <fullName evidence="2">Uncharacterized protein</fullName>
    </submittedName>
</protein>
<dbReference type="EMBL" id="VTYN01000011">
    <property type="protein sequence ID" value="NOH48862.1"/>
    <property type="molecule type" value="Genomic_DNA"/>
</dbReference>
<organism evidence="2 3">
    <name type="scientific">Vibrio rotiferianus</name>
    <dbReference type="NCBI Taxonomy" id="190895"/>
    <lineage>
        <taxon>Bacteria</taxon>
        <taxon>Pseudomonadati</taxon>
        <taxon>Pseudomonadota</taxon>
        <taxon>Gammaproteobacteria</taxon>
        <taxon>Vibrionales</taxon>
        <taxon>Vibrionaceae</taxon>
        <taxon>Vibrio</taxon>
    </lineage>
</organism>
<feature type="transmembrane region" description="Helical" evidence="1">
    <location>
        <begin position="110"/>
        <end position="136"/>
    </location>
</feature>
<keyword evidence="1" id="KW-1133">Transmembrane helix</keyword>
<reference evidence="2 3" key="1">
    <citation type="submission" date="2019-08" db="EMBL/GenBank/DDBJ databases">
        <title>Draft genome sequencing and comparative genomics of hatchery-associated Vibrios.</title>
        <authorList>
            <person name="Kehlet-Delgado H."/>
            <person name="Mueller R.S."/>
        </authorList>
    </citation>
    <scope>NUCLEOTIDE SEQUENCE [LARGE SCALE GENOMIC DNA]</scope>
    <source>
        <strain evidence="2 3">00-78-3</strain>
    </source>
</reference>
<keyword evidence="1" id="KW-0472">Membrane</keyword>
<accession>A0A7Y3Z9M5</accession>
<feature type="transmembrane region" description="Helical" evidence="1">
    <location>
        <begin position="12"/>
        <end position="30"/>
    </location>
</feature>
<keyword evidence="1" id="KW-0812">Transmembrane</keyword>
<gene>
    <name evidence="2" type="ORF">F0262_12440</name>
</gene>
<evidence type="ECO:0000256" key="1">
    <source>
        <dbReference type="SAM" id="Phobius"/>
    </source>
</evidence>
<evidence type="ECO:0000313" key="3">
    <source>
        <dbReference type="Proteomes" id="UP000572072"/>
    </source>
</evidence>
<comment type="caution">
    <text evidence="2">The sequence shown here is derived from an EMBL/GenBank/DDBJ whole genome shotgun (WGS) entry which is preliminary data.</text>
</comment>
<feature type="transmembrane region" description="Helical" evidence="1">
    <location>
        <begin position="50"/>
        <end position="73"/>
    </location>
</feature>
<sequence length="144" mass="16188">MNKHQNEVIVLGIRSITTALFIVMTLIAGGGLNSFFLDQMIDISGRYGSFYFWIVMIGIATLLTWFPFTMIAIRGSKSLSKVNTCNALLQISIALCYCIINTAFNEPLALIALTLPSVAFILLKTNAYLNFVEFYYELQKARRL</sequence>
<evidence type="ECO:0000313" key="2">
    <source>
        <dbReference type="EMBL" id="NOH48862.1"/>
    </source>
</evidence>